<protein>
    <recommendedName>
        <fullName evidence="10">L-threonylcarbamoyladenylate synthase</fullName>
        <ecNumber evidence="3">2.7.7.87</ecNumber>
    </recommendedName>
    <alternativeName>
        <fullName evidence="10">L-threonylcarbamoyladenylate synthase</fullName>
    </alternativeName>
</protein>
<evidence type="ECO:0000313" key="13">
    <source>
        <dbReference type="EMBL" id="EFF41235.1"/>
    </source>
</evidence>
<evidence type="ECO:0000313" key="14">
    <source>
        <dbReference type="Proteomes" id="UP000004757"/>
    </source>
</evidence>
<comment type="catalytic activity">
    <reaction evidence="11">
        <text>L-threonine + hydrogencarbonate + ATP = L-threonylcarbamoyladenylate + diphosphate + H2O</text>
        <dbReference type="Rhea" id="RHEA:36407"/>
        <dbReference type="ChEBI" id="CHEBI:15377"/>
        <dbReference type="ChEBI" id="CHEBI:17544"/>
        <dbReference type="ChEBI" id="CHEBI:30616"/>
        <dbReference type="ChEBI" id="CHEBI:33019"/>
        <dbReference type="ChEBI" id="CHEBI:57926"/>
        <dbReference type="ChEBI" id="CHEBI:73682"/>
        <dbReference type="EC" id="2.7.7.87"/>
    </reaction>
</comment>
<dbReference type="InterPro" id="IPR006070">
    <property type="entry name" value="Sua5-like_dom"/>
</dbReference>
<dbReference type="SUPFAM" id="SSF55821">
    <property type="entry name" value="YrdC/RibB"/>
    <property type="match status" value="1"/>
</dbReference>
<gene>
    <name evidence="13" type="ORF">MALL_0247</name>
</gene>
<comment type="similarity">
    <text evidence="2">Belongs to the SUA5 family.</text>
</comment>
<dbReference type="PANTHER" id="PTHR17490">
    <property type="entry name" value="SUA5"/>
    <property type="match status" value="1"/>
</dbReference>
<feature type="domain" description="YrdC-like" evidence="12">
    <location>
        <begin position="1"/>
        <end position="152"/>
    </location>
</feature>
<dbReference type="GO" id="GO:0008033">
    <property type="term" value="P:tRNA processing"/>
    <property type="evidence" value="ECO:0007669"/>
    <property type="project" value="UniProtKB-KW"/>
</dbReference>
<evidence type="ECO:0000259" key="12">
    <source>
        <dbReference type="PROSITE" id="PS51163"/>
    </source>
</evidence>
<evidence type="ECO:0000256" key="1">
    <source>
        <dbReference type="ARBA" id="ARBA00004496"/>
    </source>
</evidence>
<dbReference type="Proteomes" id="UP000004757">
    <property type="component" value="Unassembled WGS sequence"/>
</dbReference>
<evidence type="ECO:0000256" key="5">
    <source>
        <dbReference type="ARBA" id="ARBA00022679"/>
    </source>
</evidence>
<dbReference type="AlphaFoldDB" id="D4XX16"/>
<dbReference type="InterPro" id="IPR050156">
    <property type="entry name" value="TC-AMP_synthase_SUA5"/>
</dbReference>
<dbReference type="RefSeq" id="WP_005683857.1">
    <property type="nucleotide sequence ID" value="NZ_ADNC01000027.1"/>
</dbReference>
<evidence type="ECO:0000256" key="6">
    <source>
        <dbReference type="ARBA" id="ARBA00022694"/>
    </source>
</evidence>
<evidence type="ECO:0000256" key="8">
    <source>
        <dbReference type="ARBA" id="ARBA00022741"/>
    </source>
</evidence>
<dbReference type="GO" id="GO:0061710">
    <property type="term" value="F:L-threonylcarbamoyladenylate synthase"/>
    <property type="evidence" value="ECO:0007669"/>
    <property type="project" value="UniProtKB-EC"/>
</dbReference>
<dbReference type="GO" id="GO:0005524">
    <property type="term" value="F:ATP binding"/>
    <property type="evidence" value="ECO:0007669"/>
    <property type="project" value="UniProtKB-KW"/>
</dbReference>
<organism evidence="13 14">
    <name type="scientific">Mycoplasmopsis alligatoris A21JP2</name>
    <dbReference type="NCBI Taxonomy" id="747682"/>
    <lineage>
        <taxon>Bacteria</taxon>
        <taxon>Bacillati</taxon>
        <taxon>Mycoplasmatota</taxon>
        <taxon>Mycoplasmoidales</taxon>
        <taxon>Metamycoplasmataceae</taxon>
        <taxon>Mycoplasmopsis</taxon>
    </lineage>
</organism>
<keyword evidence="8" id="KW-0547">Nucleotide-binding</keyword>
<dbReference type="GO" id="GO:0000049">
    <property type="term" value="F:tRNA binding"/>
    <property type="evidence" value="ECO:0007669"/>
    <property type="project" value="TreeGrafter"/>
</dbReference>
<keyword evidence="9" id="KW-0067">ATP-binding</keyword>
<comment type="subcellular location">
    <subcellularLocation>
        <location evidence="1">Cytoplasm</location>
    </subcellularLocation>
</comment>
<dbReference type="EMBL" id="ADNC01000027">
    <property type="protein sequence ID" value="EFF41235.1"/>
    <property type="molecule type" value="Genomic_DNA"/>
</dbReference>
<sequence length="152" mass="17457">MNFSDIFLCSTDTVCGIGGPINNESLKKIYFLKDRPLDKKIMIVVGSIDQARQFKQWNNKADEFAQKYWPGAVSIIVNNQGFRMPNSLKMQKFLLKNGPMYLTSANLSGNDPLNLEQAKNVFKEITNVYDFCKPSNKPSDIYNVDTNQWLYR</sequence>
<evidence type="ECO:0000256" key="11">
    <source>
        <dbReference type="ARBA" id="ARBA00048366"/>
    </source>
</evidence>
<evidence type="ECO:0000256" key="9">
    <source>
        <dbReference type="ARBA" id="ARBA00022840"/>
    </source>
</evidence>
<keyword evidence="14" id="KW-1185">Reference proteome</keyword>
<dbReference type="Gene3D" id="3.90.870.10">
    <property type="entry name" value="DHBP synthase"/>
    <property type="match status" value="1"/>
</dbReference>
<name>D4XX16_9BACT</name>
<accession>D4XX16</accession>
<evidence type="ECO:0000256" key="7">
    <source>
        <dbReference type="ARBA" id="ARBA00022695"/>
    </source>
</evidence>
<dbReference type="OrthoDB" id="397661at2"/>
<dbReference type="GO" id="GO:0005737">
    <property type="term" value="C:cytoplasm"/>
    <property type="evidence" value="ECO:0007669"/>
    <property type="project" value="UniProtKB-SubCell"/>
</dbReference>
<dbReference type="EC" id="2.7.7.87" evidence="3"/>
<reference evidence="13 14" key="1">
    <citation type="submission" date="2010-03" db="EMBL/GenBank/DDBJ databases">
        <authorList>
            <person name="Glass J.I."/>
            <person name="Benders G.A."/>
            <person name="Durkin A.S."/>
            <person name="Farmerie W.G."/>
            <person name="Hlavinka K."/>
            <person name="Hostetler J."/>
            <person name="Jackson J."/>
            <person name="May M.A."/>
            <person name="Miller R.H."/>
            <person name="Paralanov V."/>
            <person name="Radune D."/>
            <person name="Szczypinski B."/>
            <person name="Brown D.R."/>
        </authorList>
    </citation>
    <scope>NUCLEOTIDE SEQUENCE [LARGE SCALE GENOMIC DNA]</scope>
    <source>
        <strain evidence="13 14">A21JP2</strain>
    </source>
</reference>
<proteinExistence type="inferred from homology"/>
<evidence type="ECO:0000256" key="2">
    <source>
        <dbReference type="ARBA" id="ARBA00007663"/>
    </source>
</evidence>
<keyword evidence="7" id="KW-0548">Nucleotidyltransferase</keyword>
<dbReference type="InterPro" id="IPR017945">
    <property type="entry name" value="DHBP_synth_RibB-like_a/b_dom"/>
</dbReference>
<evidence type="ECO:0000256" key="4">
    <source>
        <dbReference type="ARBA" id="ARBA00022490"/>
    </source>
</evidence>
<dbReference type="Pfam" id="PF01300">
    <property type="entry name" value="Sua5_yciO_yrdC"/>
    <property type="match status" value="1"/>
</dbReference>
<dbReference type="GO" id="GO:0006450">
    <property type="term" value="P:regulation of translational fidelity"/>
    <property type="evidence" value="ECO:0007669"/>
    <property type="project" value="TreeGrafter"/>
</dbReference>
<keyword evidence="4" id="KW-0963">Cytoplasm</keyword>
<dbReference type="GO" id="GO:0003725">
    <property type="term" value="F:double-stranded RNA binding"/>
    <property type="evidence" value="ECO:0007669"/>
    <property type="project" value="InterPro"/>
</dbReference>
<keyword evidence="6" id="KW-0819">tRNA processing</keyword>
<evidence type="ECO:0000256" key="10">
    <source>
        <dbReference type="ARBA" id="ARBA00029774"/>
    </source>
</evidence>
<dbReference type="PANTHER" id="PTHR17490:SF16">
    <property type="entry name" value="THREONYLCARBAMOYL-AMP SYNTHASE"/>
    <property type="match status" value="1"/>
</dbReference>
<dbReference type="eggNOG" id="COG0009">
    <property type="taxonomic scope" value="Bacteria"/>
</dbReference>
<dbReference type="STRING" id="747682.MALL_0247"/>
<dbReference type="PROSITE" id="PS51163">
    <property type="entry name" value="YRDC"/>
    <property type="match status" value="1"/>
</dbReference>
<evidence type="ECO:0000256" key="3">
    <source>
        <dbReference type="ARBA" id="ARBA00012584"/>
    </source>
</evidence>
<keyword evidence="5" id="KW-0808">Transferase</keyword>
<comment type="caution">
    <text evidence="13">The sequence shown here is derived from an EMBL/GenBank/DDBJ whole genome shotgun (WGS) entry which is preliminary data.</text>
</comment>